<evidence type="ECO:0000256" key="6">
    <source>
        <dbReference type="SAM" id="Phobius"/>
    </source>
</evidence>
<dbReference type="GO" id="GO:0005886">
    <property type="term" value="C:plasma membrane"/>
    <property type="evidence" value="ECO:0007669"/>
    <property type="project" value="TreeGrafter"/>
</dbReference>
<evidence type="ECO:0000256" key="4">
    <source>
        <dbReference type="ARBA" id="ARBA00022989"/>
    </source>
</evidence>
<dbReference type="Proteomes" id="UP000305067">
    <property type="component" value="Unassembled WGS sequence"/>
</dbReference>
<evidence type="ECO:0000256" key="1">
    <source>
        <dbReference type="ARBA" id="ARBA00004141"/>
    </source>
</evidence>
<evidence type="ECO:0000256" key="2">
    <source>
        <dbReference type="ARBA" id="ARBA00005587"/>
    </source>
</evidence>
<keyword evidence="8" id="KW-1185">Reference proteome</keyword>
<feature type="transmembrane region" description="Helical" evidence="6">
    <location>
        <begin position="34"/>
        <end position="51"/>
    </location>
</feature>
<dbReference type="AlphaFoldDB" id="A0A5C3QJB7"/>
<keyword evidence="4 6" id="KW-1133">Transmembrane helix</keyword>
<name>A0A5C3QJB7_9AGAR</name>
<dbReference type="GO" id="GO:0015123">
    <property type="term" value="F:acetate transmembrane transporter activity"/>
    <property type="evidence" value="ECO:0007669"/>
    <property type="project" value="TreeGrafter"/>
</dbReference>
<reference evidence="7 8" key="1">
    <citation type="journal article" date="2019" name="Nat. Ecol. Evol.">
        <title>Megaphylogeny resolves global patterns of mushroom evolution.</title>
        <authorList>
            <person name="Varga T."/>
            <person name="Krizsan K."/>
            <person name="Foldi C."/>
            <person name="Dima B."/>
            <person name="Sanchez-Garcia M."/>
            <person name="Sanchez-Ramirez S."/>
            <person name="Szollosi G.J."/>
            <person name="Szarkandi J.G."/>
            <person name="Papp V."/>
            <person name="Albert L."/>
            <person name="Andreopoulos W."/>
            <person name="Angelini C."/>
            <person name="Antonin V."/>
            <person name="Barry K.W."/>
            <person name="Bougher N.L."/>
            <person name="Buchanan P."/>
            <person name="Buyck B."/>
            <person name="Bense V."/>
            <person name="Catcheside P."/>
            <person name="Chovatia M."/>
            <person name="Cooper J."/>
            <person name="Damon W."/>
            <person name="Desjardin D."/>
            <person name="Finy P."/>
            <person name="Geml J."/>
            <person name="Haridas S."/>
            <person name="Hughes K."/>
            <person name="Justo A."/>
            <person name="Karasinski D."/>
            <person name="Kautmanova I."/>
            <person name="Kiss B."/>
            <person name="Kocsube S."/>
            <person name="Kotiranta H."/>
            <person name="LaButti K.M."/>
            <person name="Lechner B.E."/>
            <person name="Liimatainen K."/>
            <person name="Lipzen A."/>
            <person name="Lukacs Z."/>
            <person name="Mihaltcheva S."/>
            <person name="Morgado L.N."/>
            <person name="Niskanen T."/>
            <person name="Noordeloos M.E."/>
            <person name="Ohm R.A."/>
            <person name="Ortiz-Santana B."/>
            <person name="Ovrebo C."/>
            <person name="Racz N."/>
            <person name="Riley R."/>
            <person name="Savchenko A."/>
            <person name="Shiryaev A."/>
            <person name="Soop K."/>
            <person name="Spirin V."/>
            <person name="Szebenyi C."/>
            <person name="Tomsovsky M."/>
            <person name="Tulloss R.E."/>
            <person name="Uehling J."/>
            <person name="Grigoriev I.V."/>
            <person name="Vagvolgyi C."/>
            <person name="Papp T."/>
            <person name="Martin F.M."/>
            <person name="Miettinen O."/>
            <person name="Hibbett D.S."/>
            <person name="Nagy L.G."/>
        </authorList>
    </citation>
    <scope>NUCLEOTIDE SEQUENCE [LARGE SCALE GENOMIC DNA]</scope>
    <source>
        <strain evidence="7 8">CBS 309.79</strain>
    </source>
</reference>
<accession>A0A5C3QJB7</accession>
<gene>
    <name evidence="7" type="ORF">BDV98DRAFT_509350</name>
</gene>
<dbReference type="PANTHER" id="PTHR31123">
    <property type="entry name" value="ACCUMULATION OF DYADS PROTEIN 2-RELATED"/>
    <property type="match status" value="1"/>
</dbReference>
<dbReference type="InterPro" id="IPR051633">
    <property type="entry name" value="AceTr"/>
</dbReference>
<dbReference type="InterPro" id="IPR000791">
    <property type="entry name" value="Gpr1/Fun34/SatP-like"/>
</dbReference>
<keyword evidence="3 6" id="KW-0812">Transmembrane</keyword>
<comment type="similarity">
    <text evidence="2">Belongs to the acetate uptake transporter (AceTr) (TC 2.A.96) family.</text>
</comment>
<dbReference type="STRING" id="1884261.A0A5C3QJB7"/>
<feature type="transmembrane region" description="Helical" evidence="6">
    <location>
        <begin position="98"/>
        <end position="115"/>
    </location>
</feature>
<dbReference type="NCBIfam" id="NF038013">
    <property type="entry name" value="AceTr_1"/>
    <property type="match status" value="1"/>
</dbReference>
<proteinExistence type="inferred from homology"/>
<evidence type="ECO:0000313" key="8">
    <source>
        <dbReference type="Proteomes" id="UP000305067"/>
    </source>
</evidence>
<comment type="subcellular location">
    <subcellularLocation>
        <location evidence="1">Membrane</location>
        <topology evidence="1">Multi-pass membrane protein</topology>
    </subcellularLocation>
</comment>
<organism evidence="7 8">
    <name type="scientific">Pterulicium gracile</name>
    <dbReference type="NCBI Taxonomy" id="1884261"/>
    <lineage>
        <taxon>Eukaryota</taxon>
        <taxon>Fungi</taxon>
        <taxon>Dikarya</taxon>
        <taxon>Basidiomycota</taxon>
        <taxon>Agaricomycotina</taxon>
        <taxon>Agaricomycetes</taxon>
        <taxon>Agaricomycetidae</taxon>
        <taxon>Agaricales</taxon>
        <taxon>Pleurotineae</taxon>
        <taxon>Pterulaceae</taxon>
        <taxon>Pterulicium</taxon>
    </lineage>
</organism>
<protein>
    <submittedName>
        <fullName evidence="7">GPR1/FUN34/yaaH family-domain-containing protein</fullName>
    </submittedName>
</protein>
<feature type="transmembrane region" description="Helical" evidence="6">
    <location>
        <begin position="63"/>
        <end position="86"/>
    </location>
</feature>
<evidence type="ECO:0000256" key="5">
    <source>
        <dbReference type="ARBA" id="ARBA00023136"/>
    </source>
</evidence>
<feature type="transmembrane region" description="Helical" evidence="6">
    <location>
        <begin position="151"/>
        <end position="168"/>
    </location>
</feature>
<dbReference type="EMBL" id="ML178829">
    <property type="protein sequence ID" value="TFL00349.1"/>
    <property type="molecule type" value="Genomic_DNA"/>
</dbReference>
<keyword evidence="5 6" id="KW-0472">Membrane</keyword>
<evidence type="ECO:0000256" key="3">
    <source>
        <dbReference type="ARBA" id="ARBA00022692"/>
    </source>
</evidence>
<dbReference type="PANTHER" id="PTHR31123:SF1">
    <property type="entry name" value="ACCUMULATION OF DYADS PROTEIN 2-RELATED"/>
    <property type="match status" value="1"/>
</dbReference>
<evidence type="ECO:0000313" key="7">
    <source>
        <dbReference type="EMBL" id="TFL00349.1"/>
    </source>
</evidence>
<dbReference type="OrthoDB" id="3648309at2759"/>
<dbReference type="Pfam" id="PF01184">
    <property type="entry name" value="Gpr1_Fun34_YaaH"/>
    <property type="match status" value="1"/>
</dbReference>
<sequence>MRFDRGLFSFASTTLILSLFNLQSRGITHPNAVVGMAIFCGGLAQLLAGMWEFPKGNTFGATAFTSYGAFWLSYAAILWPSSGILASYESAAERQSALGIYLITWFLVTFFFFIASLRKNVGFIALFGLLFITFILLAAGEFQNSVKLAKAGGGFGCVTALVAYYIGLSDLLANEQAPIVVLPIGHFKHD</sequence>
<feature type="transmembrane region" description="Helical" evidence="6">
    <location>
        <begin position="121"/>
        <end position="139"/>
    </location>
</feature>